<organism evidence="2 3">
    <name type="scientific">Lignipirellula cremea</name>
    <dbReference type="NCBI Taxonomy" id="2528010"/>
    <lineage>
        <taxon>Bacteria</taxon>
        <taxon>Pseudomonadati</taxon>
        <taxon>Planctomycetota</taxon>
        <taxon>Planctomycetia</taxon>
        <taxon>Pirellulales</taxon>
        <taxon>Pirellulaceae</taxon>
        <taxon>Lignipirellula</taxon>
    </lineage>
</organism>
<dbReference type="AlphaFoldDB" id="A0A518DVD5"/>
<dbReference type="SUPFAM" id="SSF160631">
    <property type="entry name" value="SMI1/KNR4-like"/>
    <property type="match status" value="1"/>
</dbReference>
<evidence type="ECO:0000313" key="2">
    <source>
        <dbReference type="EMBL" id="QDU95799.1"/>
    </source>
</evidence>
<evidence type="ECO:0000259" key="1">
    <source>
        <dbReference type="Pfam" id="PF09346"/>
    </source>
</evidence>
<dbReference type="InterPro" id="IPR037883">
    <property type="entry name" value="Knr4/Smi1-like_sf"/>
</dbReference>
<protein>
    <recommendedName>
        <fullName evidence="1">Knr4/Smi1-like domain-containing protein</fullName>
    </recommendedName>
</protein>
<dbReference type="InterPro" id="IPR018958">
    <property type="entry name" value="Knr4/Smi1-like_dom"/>
</dbReference>
<reference evidence="2 3" key="1">
    <citation type="submission" date="2019-02" db="EMBL/GenBank/DDBJ databases">
        <title>Deep-cultivation of Planctomycetes and their phenomic and genomic characterization uncovers novel biology.</title>
        <authorList>
            <person name="Wiegand S."/>
            <person name="Jogler M."/>
            <person name="Boedeker C."/>
            <person name="Pinto D."/>
            <person name="Vollmers J."/>
            <person name="Rivas-Marin E."/>
            <person name="Kohn T."/>
            <person name="Peeters S.H."/>
            <person name="Heuer A."/>
            <person name="Rast P."/>
            <person name="Oberbeckmann S."/>
            <person name="Bunk B."/>
            <person name="Jeske O."/>
            <person name="Meyerdierks A."/>
            <person name="Storesund J.E."/>
            <person name="Kallscheuer N."/>
            <person name="Luecker S."/>
            <person name="Lage O.M."/>
            <person name="Pohl T."/>
            <person name="Merkel B.J."/>
            <person name="Hornburger P."/>
            <person name="Mueller R.-W."/>
            <person name="Bruemmer F."/>
            <person name="Labrenz M."/>
            <person name="Spormann A.M."/>
            <person name="Op den Camp H."/>
            <person name="Overmann J."/>
            <person name="Amann R."/>
            <person name="Jetten M.S.M."/>
            <person name="Mascher T."/>
            <person name="Medema M.H."/>
            <person name="Devos D.P."/>
            <person name="Kaster A.-K."/>
            <person name="Ovreas L."/>
            <person name="Rohde M."/>
            <person name="Galperin M.Y."/>
            <person name="Jogler C."/>
        </authorList>
    </citation>
    <scope>NUCLEOTIDE SEQUENCE [LARGE SCALE GENOMIC DNA]</scope>
    <source>
        <strain evidence="2 3">Pla85_3_4</strain>
    </source>
</reference>
<proteinExistence type="predicted"/>
<dbReference type="Proteomes" id="UP000317648">
    <property type="component" value="Chromosome"/>
</dbReference>
<name>A0A518DVD5_9BACT</name>
<accession>A0A518DVD5</accession>
<dbReference type="EMBL" id="CP036433">
    <property type="protein sequence ID" value="QDU95799.1"/>
    <property type="molecule type" value="Genomic_DNA"/>
</dbReference>
<feature type="domain" description="Knr4/Smi1-like" evidence="1">
    <location>
        <begin position="37"/>
        <end position="161"/>
    </location>
</feature>
<sequence length="302" mass="34346">MIDFHDLQYEPDSFAGPFSEERLNGFVSWWNAGNLDYKLRFEDEYIEHMRCFHGGSPTRNVLRLPSGKSYAITLFYNWLASENESRQAEFGAACIWTVESTRLADGDGFYLFPFAELNTGDILCFDLRSREKPSVVVWSRNSRRSHSATELVATSFMAFLKMLENPPARQVDEFKEVDPDVQQAARKMLQGIWNLKSGSFEGLDFPQQFGAGTKIDFKEPHLTIISPTRKKLRFTYEFDPSSEPYELYANEGEISVCGWFVRFLGTELELATMDPGEPGAPTWAGFPSTGQPQATAIFVKQT</sequence>
<dbReference type="Pfam" id="PF09346">
    <property type="entry name" value="SMI1_KNR4"/>
    <property type="match status" value="1"/>
</dbReference>
<dbReference type="OrthoDB" id="2223083at2"/>
<dbReference type="RefSeq" id="WP_145054496.1">
    <property type="nucleotide sequence ID" value="NZ_CP036433.1"/>
</dbReference>
<gene>
    <name evidence="2" type="ORF">Pla8534_36160</name>
</gene>
<keyword evidence="3" id="KW-1185">Reference proteome</keyword>
<evidence type="ECO:0000313" key="3">
    <source>
        <dbReference type="Proteomes" id="UP000317648"/>
    </source>
</evidence>
<dbReference type="Gene3D" id="3.40.1580.10">
    <property type="entry name" value="SMI1/KNR4-like"/>
    <property type="match status" value="1"/>
</dbReference>
<dbReference type="KEGG" id="lcre:Pla8534_36160"/>